<dbReference type="CDD" id="cd00130">
    <property type="entry name" value="PAS"/>
    <property type="match status" value="1"/>
</dbReference>
<dbReference type="SUPFAM" id="SSF141868">
    <property type="entry name" value="EAL domain-like"/>
    <property type="match status" value="1"/>
</dbReference>
<dbReference type="PROSITE" id="PS50887">
    <property type="entry name" value="GGDEF"/>
    <property type="match status" value="1"/>
</dbReference>
<dbReference type="SMART" id="SM00267">
    <property type="entry name" value="GGDEF"/>
    <property type="match status" value="1"/>
</dbReference>
<accession>A0A7C5IZ18</accession>
<dbReference type="InterPro" id="IPR035965">
    <property type="entry name" value="PAS-like_dom_sf"/>
</dbReference>
<dbReference type="SMART" id="SM00052">
    <property type="entry name" value="EAL"/>
    <property type="match status" value="1"/>
</dbReference>
<dbReference type="InterPro" id="IPR001633">
    <property type="entry name" value="EAL_dom"/>
</dbReference>
<gene>
    <name evidence="7" type="ORF">ENJ98_03905</name>
</gene>
<evidence type="ECO:0000259" key="6">
    <source>
        <dbReference type="PROSITE" id="PS50887"/>
    </source>
</evidence>
<dbReference type="SUPFAM" id="SSF55073">
    <property type="entry name" value="Nucleotide cyclase"/>
    <property type="match status" value="1"/>
</dbReference>
<dbReference type="InterPro" id="IPR043128">
    <property type="entry name" value="Rev_trsase/Diguanyl_cyclase"/>
</dbReference>
<dbReference type="PANTHER" id="PTHR44757:SF4">
    <property type="entry name" value="DIGUANYLATE CYCLASE DGCE-RELATED"/>
    <property type="match status" value="1"/>
</dbReference>
<dbReference type="Gene3D" id="3.20.20.450">
    <property type="entry name" value="EAL domain"/>
    <property type="match status" value="1"/>
</dbReference>
<dbReference type="PROSITE" id="PS50113">
    <property type="entry name" value="PAC"/>
    <property type="match status" value="1"/>
</dbReference>
<evidence type="ECO:0000256" key="1">
    <source>
        <dbReference type="ARBA" id="ARBA00001946"/>
    </source>
</evidence>
<dbReference type="PROSITE" id="PS50883">
    <property type="entry name" value="EAL"/>
    <property type="match status" value="1"/>
</dbReference>
<dbReference type="CDD" id="cd01949">
    <property type="entry name" value="GGDEF"/>
    <property type="match status" value="1"/>
</dbReference>
<dbReference type="PROSITE" id="PS50112">
    <property type="entry name" value="PAS"/>
    <property type="match status" value="1"/>
</dbReference>
<dbReference type="Gene3D" id="3.30.70.270">
    <property type="match status" value="1"/>
</dbReference>
<feature type="region of interest" description="Disordered" evidence="2">
    <location>
        <begin position="526"/>
        <end position="545"/>
    </location>
</feature>
<dbReference type="Gene3D" id="3.30.450.20">
    <property type="entry name" value="PAS domain"/>
    <property type="match status" value="1"/>
</dbReference>
<protein>
    <submittedName>
        <fullName evidence="7">EAL domain-containing protein</fullName>
    </submittedName>
</protein>
<dbReference type="Pfam" id="PF13426">
    <property type="entry name" value="PAS_9"/>
    <property type="match status" value="1"/>
</dbReference>
<dbReference type="InterPro" id="IPR000700">
    <property type="entry name" value="PAS-assoc_C"/>
</dbReference>
<dbReference type="EMBL" id="DROM01000240">
    <property type="protein sequence ID" value="HHH13357.1"/>
    <property type="molecule type" value="Genomic_DNA"/>
</dbReference>
<feature type="non-terminal residue" evidence="7">
    <location>
        <position position="1"/>
    </location>
</feature>
<comment type="cofactor">
    <cofactor evidence="1">
        <name>Mg(2+)</name>
        <dbReference type="ChEBI" id="CHEBI:18420"/>
    </cofactor>
</comment>
<feature type="domain" description="GGDEF" evidence="6">
    <location>
        <begin position="138"/>
        <end position="271"/>
    </location>
</feature>
<dbReference type="InterPro" id="IPR052155">
    <property type="entry name" value="Biofilm_reg_signaling"/>
</dbReference>
<evidence type="ECO:0000256" key="2">
    <source>
        <dbReference type="SAM" id="MobiDB-lite"/>
    </source>
</evidence>
<dbReference type="InterPro" id="IPR029787">
    <property type="entry name" value="Nucleotide_cyclase"/>
</dbReference>
<feature type="domain" description="PAS" evidence="3">
    <location>
        <begin position="1"/>
        <end position="50"/>
    </location>
</feature>
<dbReference type="AlphaFoldDB" id="A0A7C5IZ18"/>
<sequence length="545" mass="61414">DRIVEFNPAAEKTFGYQCEEMLGRRMAEYLVPEPMREMHYEGLRRQMETGESNILGTRIETTALRCDGSEFPVELAITRIDQPGGSPLFTAFLRDITERRKLEEQLQKQASEDDLTGLYNRHTFEAVLKRILVSAGEHEHCLMYLDLDRFKVVNDTSGHSAGDELLKQLADLLRSNLEESATLARLGGDEFGLVLENCTLEAGKEVASQLLHAVSEFRFYWNDKIFTLGMSIGLVVIDDPRAEASQLLSMADAACYRAKEEGRNRCYVYSHSDEALTHRQAELNWLGRIESAFAEERFLLYQQPIIPLQGGNGGSPGFMEILLRMRDEEGRLVTPDKFLPAAERYNLMPTIDRWVVRSTLNWMNENADYEGMLSINLSGASLTDPLFLDFLLQQLDEADLEEGRLCFEITETEAISNLSRARRFIALVHETGCLFALDDFGSGMSSYGYLKDLPVDFLKIDGRFVRNMDMDPVSMAMVKSIHEIGHLMGKQTIAEFVGHATVLRLLQEMGVNFAQGFYLGEPAPLQSPSRGAGKAGAQPVKMRRS</sequence>
<dbReference type="InterPro" id="IPR035919">
    <property type="entry name" value="EAL_sf"/>
</dbReference>
<dbReference type="GO" id="GO:0003824">
    <property type="term" value="F:catalytic activity"/>
    <property type="evidence" value="ECO:0007669"/>
    <property type="project" value="UniProtKB-ARBA"/>
</dbReference>
<dbReference type="SUPFAM" id="SSF55785">
    <property type="entry name" value="PYP-like sensor domain (PAS domain)"/>
    <property type="match status" value="1"/>
</dbReference>
<feature type="domain" description="EAL" evidence="5">
    <location>
        <begin position="282"/>
        <end position="536"/>
    </location>
</feature>
<dbReference type="FunFam" id="3.30.70.270:FF:000001">
    <property type="entry name" value="Diguanylate cyclase domain protein"/>
    <property type="match status" value="1"/>
</dbReference>
<dbReference type="InterPro" id="IPR000014">
    <property type="entry name" value="PAS"/>
</dbReference>
<dbReference type="NCBIfam" id="TIGR00254">
    <property type="entry name" value="GGDEF"/>
    <property type="match status" value="1"/>
</dbReference>
<dbReference type="PANTHER" id="PTHR44757">
    <property type="entry name" value="DIGUANYLATE CYCLASE DGCP"/>
    <property type="match status" value="1"/>
</dbReference>
<proteinExistence type="predicted"/>
<organism evidence="7">
    <name type="scientific">Thiolapillus brandeum</name>
    <dbReference type="NCBI Taxonomy" id="1076588"/>
    <lineage>
        <taxon>Bacteria</taxon>
        <taxon>Pseudomonadati</taxon>
        <taxon>Pseudomonadota</taxon>
        <taxon>Gammaproteobacteria</taxon>
        <taxon>Chromatiales</taxon>
        <taxon>Sedimenticolaceae</taxon>
        <taxon>Thiolapillus</taxon>
    </lineage>
</organism>
<dbReference type="NCBIfam" id="TIGR00229">
    <property type="entry name" value="sensory_box"/>
    <property type="match status" value="1"/>
</dbReference>
<comment type="caution">
    <text evidence="7">The sequence shown here is derived from an EMBL/GenBank/DDBJ whole genome shotgun (WGS) entry which is preliminary data.</text>
</comment>
<feature type="domain" description="PAC" evidence="4">
    <location>
        <begin position="57"/>
        <end position="108"/>
    </location>
</feature>
<dbReference type="Proteomes" id="UP000886100">
    <property type="component" value="Unassembled WGS sequence"/>
</dbReference>
<reference evidence="7" key="1">
    <citation type="journal article" date="2020" name="mSystems">
        <title>Genome- and Community-Level Interaction Insights into Carbon Utilization and Element Cycling Functions of Hydrothermarchaeota in Hydrothermal Sediment.</title>
        <authorList>
            <person name="Zhou Z."/>
            <person name="Liu Y."/>
            <person name="Xu W."/>
            <person name="Pan J."/>
            <person name="Luo Z.H."/>
            <person name="Li M."/>
        </authorList>
    </citation>
    <scope>NUCLEOTIDE SEQUENCE [LARGE SCALE GENOMIC DNA]</scope>
    <source>
        <strain evidence="7">HyVt-535</strain>
    </source>
</reference>
<evidence type="ECO:0000259" key="4">
    <source>
        <dbReference type="PROSITE" id="PS50113"/>
    </source>
</evidence>
<dbReference type="CDD" id="cd01948">
    <property type="entry name" value="EAL"/>
    <property type="match status" value="1"/>
</dbReference>
<evidence type="ECO:0000259" key="5">
    <source>
        <dbReference type="PROSITE" id="PS50883"/>
    </source>
</evidence>
<dbReference type="Pfam" id="PF00563">
    <property type="entry name" value="EAL"/>
    <property type="match status" value="1"/>
</dbReference>
<dbReference type="InterPro" id="IPR000160">
    <property type="entry name" value="GGDEF_dom"/>
</dbReference>
<dbReference type="Pfam" id="PF00990">
    <property type="entry name" value="GGDEF"/>
    <property type="match status" value="1"/>
</dbReference>
<name>A0A7C5IZ18_9GAMM</name>
<evidence type="ECO:0000259" key="3">
    <source>
        <dbReference type="PROSITE" id="PS50112"/>
    </source>
</evidence>
<evidence type="ECO:0000313" key="7">
    <source>
        <dbReference type="EMBL" id="HHH13357.1"/>
    </source>
</evidence>